<evidence type="ECO:0000259" key="4">
    <source>
        <dbReference type="Pfam" id="PF01451"/>
    </source>
</evidence>
<dbReference type="SUPFAM" id="SSF52788">
    <property type="entry name" value="Phosphotyrosine protein phosphatases I"/>
    <property type="match status" value="1"/>
</dbReference>
<dbReference type="InterPro" id="IPR032675">
    <property type="entry name" value="LRR_dom_sf"/>
</dbReference>
<dbReference type="ExpressionAtlas" id="A0A0S2RRF0">
    <property type="expression patterns" value="baseline and differential"/>
</dbReference>
<protein>
    <submittedName>
        <fullName evidence="6">RPP1-ZdrD</fullName>
    </submittedName>
</protein>
<dbReference type="PANTHER" id="PTHR47439">
    <property type="entry name" value="LOW MOLECULAR WEIGHT PHOSPHOTYROSINE PROTEIN PHOSPHATASE-RELATED"/>
    <property type="match status" value="1"/>
</dbReference>
<dbReference type="EMBL" id="KT722751">
    <property type="protein sequence ID" value="ALP31997.1"/>
    <property type="molecule type" value="Genomic_DNA"/>
</dbReference>
<evidence type="ECO:0000256" key="1">
    <source>
        <dbReference type="ARBA" id="ARBA00022614"/>
    </source>
</evidence>
<keyword evidence="1" id="KW-0433">Leucine-rich repeat</keyword>
<name>A0A0S2RRF0_ARATH</name>
<dbReference type="InterPro" id="IPR023485">
    <property type="entry name" value="Ptyr_pPase"/>
</dbReference>
<dbReference type="Gene3D" id="3.80.10.10">
    <property type="entry name" value="Ribonuclease Inhibitor"/>
    <property type="match status" value="1"/>
</dbReference>
<evidence type="ECO:0000313" key="6">
    <source>
        <dbReference type="EMBL" id="ALP31997.1"/>
    </source>
</evidence>
<evidence type="ECO:0000256" key="2">
    <source>
        <dbReference type="ARBA" id="ARBA00022737"/>
    </source>
</evidence>
<dbReference type="InterPro" id="IPR052995">
    <property type="entry name" value="LMW-PTP"/>
</dbReference>
<dbReference type="InterPro" id="IPR045344">
    <property type="entry name" value="C-JID"/>
</dbReference>
<organism evidence="6">
    <name type="scientific">Arabidopsis thaliana</name>
    <name type="common">Mouse-ear cress</name>
    <dbReference type="NCBI Taxonomy" id="3702"/>
    <lineage>
        <taxon>Eukaryota</taxon>
        <taxon>Viridiplantae</taxon>
        <taxon>Streptophyta</taxon>
        <taxon>Embryophyta</taxon>
        <taxon>Tracheophyta</taxon>
        <taxon>Spermatophyta</taxon>
        <taxon>Magnoliopsida</taxon>
        <taxon>eudicotyledons</taxon>
        <taxon>Gunneridae</taxon>
        <taxon>Pentapetalae</taxon>
        <taxon>rosids</taxon>
        <taxon>malvids</taxon>
        <taxon>Brassicales</taxon>
        <taxon>Brassicaceae</taxon>
        <taxon>Camelineae</taxon>
        <taxon>Arabidopsis</taxon>
    </lineage>
</organism>
<dbReference type="InterPro" id="IPR036196">
    <property type="entry name" value="Ptyr_pPase_sf"/>
</dbReference>
<proteinExistence type="predicted"/>
<dbReference type="AlphaFoldDB" id="A0A0S2RRF0"/>
<dbReference type="Pfam" id="PF01451">
    <property type="entry name" value="LMWPc"/>
    <property type="match status" value="1"/>
</dbReference>
<dbReference type="Gene3D" id="3.40.50.2300">
    <property type="match status" value="1"/>
</dbReference>
<evidence type="ECO:0000256" key="3">
    <source>
        <dbReference type="SAM" id="MobiDB-lite"/>
    </source>
</evidence>
<accession>A0A0S2RRF0</accession>
<dbReference type="Pfam" id="PF20160">
    <property type="entry name" value="C-JID"/>
    <property type="match status" value="1"/>
</dbReference>
<dbReference type="SUPFAM" id="SSF52058">
    <property type="entry name" value="L domain-like"/>
    <property type="match status" value="1"/>
</dbReference>
<feature type="domain" description="Phosphotyrosine protein phosphatase I" evidence="4">
    <location>
        <begin position="576"/>
        <end position="621"/>
    </location>
</feature>
<gene>
    <name evidence="6" type="primary">RPP1-ZdrD</name>
</gene>
<reference evidence="6" key="1">
    <citation type="submission" date="2015-09" db="EMBL/GenBank/DDBJ databases">
        <title>Structurally distinct Arabidopsis thaliana NLR immune receptors recognize tandem WY domains of an oomycete effector.</title>
        <authorList>
            <person name="Goritschnig S."/>
            <person name="Steinbrenner A.D."/>
            <person name="Grunwald D.J."/>
            <person name="Staskawicz B.J."/>
        </authorList>
    </citation>
    <scope>NUCLEOTIDE SEQUENCE</scope>
</reference>
<keyword evidence="2" id="KW-0677">Repeat</keyword>
<dbReference type="PANTHER" id="PTHR47439:SF1">
    <property type="entry name" value="ACID PHOSPHATASE"/>
    <property type="match status" value="1"/>
</dbReference>
<dbReference type="FunFam" id="3.80.10.10:FF:000845">
    <property type="entry name" value="Disease resistance protein (TIR-NBS-LRR class)"/>
    <property type="match status" value="1"/>
</dbReference>
<feature type="region of interest" description="Disordered" evidence="3">
    <location>
        <begin position="130"/>
        <end position="153"/>
    </location>
</feature>
<evidence type="ECO:0000259" key="5">
    <source>
        <dbReference type="Pfam" id="PF20160"/>
    </source>
</evidence>
<feature type="domain" description="C-JID" evidence="5">
    <location>
        <begin position="417"/>
        <end position="508"/>
    </location>
</feature>
<feature type="region of interest" description="Disordered" evidence="3">
    <location>
        <begin position="1"/>
        <end position="21"/>
    </location>
</feature>
<sequence length="628" mass="71788">MKYLQEEGSKSDEEDRKSSLEAMEKTNVDLELWKESSENLFNNVLVKRKTGKQLFCLPKREGAEFSSVAKKADEDVKRFSRTRRQKDVVVIKRGHHKRMLTSEKNGAQEDAYLGEKWSINTEEDVEEFAHRFGDQEDTERKYPSDDKPRREDHQRGLLFEDNRCLINDPQGRRRLDIKRKHKIFPLRWRKSDTSVLLASLPSSINATNLQKLFLRNCSRVVEPPAIENATNLQVLDLHNCSSLLELPPSIASATNLKKLDISGCSQLKCFPEISTNIEILNLIETAIKEVPLSIMSWSRLSYFEMSYFESLNEFPHALDIITDLVLIREDIQEIPPWVKGMSRLGVLRLYDCKNLVSLPQLSDNLEYIVADNCQSLERLGCSFNNREIHLIFPNCFNLNQEARDLIMHTSTDGYAIFSGTQVPACFNHRATSGDYLKIKLKESPLPTTLRFKACIMIVKVNEETSNDDSLTVVAIDIVDKQNDLEVLCTPSSRCINAPLTEHIYTFEVKAEEVTSTELVFEFTTLISNWKIAECGLLQILERASIYGTLNLSLRKNSNILKAYNVWKARGNFPPDADKKVKLMCSYCKKHNDKFVPDPYYGGAQGFEKVLDLLEDACESLLDSITAQS</sequence>